<gene>
    <name evidence="1" type="ORF">JMA_39010</name>
</gene>
<dbReference type="HOGENOM" id="CLU_2538059_0_0_9"/>
<geneLocation type="plasmid" evidence="2"/>
<dbReference type="EMBL" id="CP009417">
    <property type="protein sequence ID" value="AJD93219.1"/>
    <property type="molecule type" value="Genomic_DNA"/>
</dbReference>
<dbReference type="AlphaFoldDB" id="A0A0B5AZ19"/>
<dbReference type="Proteomes" id="UP000031449">
    <property type="component" value="Plasmid unnamed"/>
</dbReference>
<evidence type="ECO:0000313" key="2">
    <source>
        <dbReference type="Proteomes" id="UP000031449"/>
    </source>
</evidence>
<reference evidence="1 2" key="1">
    <citation type="submission" date="2014-08" db="EMBL/GenBank/DDBJ databases">
        <title>Complete genome of a marine bacteria Jeotgalibacillus malaysiensis.</title>
        <authorList>
            <person name="Yaakop A.S."/>
            <person name="Chan K.-G."/>
            <person name="Goh K.M."/>
        </authorList>
    </citation>
    <scope>NUCLEOTIDE SEQUENCE [LARGE SCALE GENOMIC DNA]</scope>
    <source>
        <strain evidence="1 2">D5</strain>
        <plasmid evidence="2">Plasmid</plasmid>
    </source>
</reference>
<protein>
    <submittedName>
        <fullName evidence="1">Uncharacterized protein</fullName>
    </submittedName>
</protein>
<accession>A0A0B5AZ19</accession>
<evidence type="ECO:0000313" key="1">
    <source>
        <dbReference type="EMBL" id="AJD93219.1"/>
    </source>
</evidence>
<dbReference type="BioCyc" id="JESP1508404:G14D9-13185-MONOMER"/>
<name>A0A0B5AZ19_9BACL</name>
<keyword evidence="1" id="KW-0614">Plasmid</keyword>
<dbReference type="KEGG" id="jeo:JMA_39010"/>
<proteinExistence type="predicted"/>
<sequence length="83" mass="9812">MDLETIKRYDDTLWLMYLKENTVFDADGIQEKKEWLIQTLEAHQDALQLALEVMEKNGLKNEEYVKIQSMVMNSIEKVDTTDE</sequence>
<dbReference type="OrthoDB" id="3005125at2"/>
<organism evidence="1 2">
    <name type="scientific">Jeotgalibacillus malaysiensis</name>
    <dbReference type="NCBI Taxonomy" id="1508404"/>
    <lineage>
        <taxon>Bacteria</taxon>
        <taxon>Bacillati</taxon>
        <taxon>Bacillota</taxon>
        <taxon>Bacilli</taxon>
        <taxon>Bacillales</taxon>
        <taxon>Caryophanaceae</taxon>
        <taxon>Jeotgalibacillus</taxon>
    </lineage>
</organism>
<keyword evidence="2" id="KW-1185">Reference proteome</keyword>